<name>A0A6H2DJT9_9SPHN</name>
<accession>A0A6H2DJT9</accession>
<protein>
    <submittedName>
        <fullName evidence="1">TIGR02117 family protein</fullName>
    </submittedName>
</protein>
<dbReference type="KEGG" id="phao:HF685_04300"/>
<dbReference type="NCBIfam" id="TIGR02117">
    <property type="entry name" value="chp_urease_rgn"/>
    <property type="match status" value="1"/>
</dbReference>
<evidence type="ECO:0000313" key="2">
    <source>
        <dbReference type="Proteomes" id="UP000501600"/>
    </source>
</evidence>
<dbReference type="Pfam" id="PF09601">
    <property type="entry name" value="DUF2459"/>
    <property type="match status" value="1"/>
</dbReference>
<dbReference type="AlphaFoldDB" id="A0A6H2DJT9"/>
<sequence>MIALAIIILFYLLAALIGSILPANQSWNSPDDGIELFVETNGLHTGIIMPIRTDAHDWSDLIRPEHMTDPALYGSHILVGWGHAGVYRNTRYWRDLRVSDAASAIFGSDETLVHVYHLTYPQAYPHYRRSLKVSEVEYRKIAAAIRARFVLNDAGLPTPSRGYGKDDLFYHARGHYNAFYTCNSWTSDVLRQAGVRTGRWTPFQGGVMRWVPEKAEPTLP</sequence>
<evidence type="ECO:0000313" key="1">
    <source>
        <dbReference type="EMBL" id="QJB68604.1"/>
    </source>
</evidence>
<proteinExistence type="predicted"/>
<gene>
    <name evidence="1" type="ORF">HF685_04300</name>
</gene>
<dbReference type="Proteomes" id="UP000501600">
    <property type="component" value="Chromosome"/>
</dbReference>
<dbReference type="InterPro" id="IPR011727">
    <property type="entry name" value="CHP02117"/>
</dbReference>
<organism evidence="1 2">
    <name type="scientific">Parasphingorhabdus halotolerans</name>
    <dbReference type="NCBI Taxonomy" id="2725558"/>
    <lineage>
        <taxon>Bacteria</taxon>
        <taxon>Pseudomonadati</taxon>
        <taxon>Pseudomonadota</taxon>
        <taxon>Alphaproteobacteria</taxon>
        <taxon>Sphingomonadales</taxon>
        <taxon>Sphingomonadaceae</taxon>
        <taxon>Parasphingorhabdus</taxon>
    </lineage>
</organism>
<reference evidence="1 2" key="1">
    <citation type="submission" date="2020-04" db="EMBL/GenBank/DDBJ databases">
        <title>Genome sequence for Sphingorhabdus sp. strain M1.</title>
        <authorList>
            <person name="Park S.-J."/>
        </authorList>
    </citation>
    <scope>NUCLEOTIDE SEQUENCE [LARGE SCALE GENOMIC DNA]</scope>
    <source>
        <strain evidence="1 2">JK6</strain>
    </source>
</reference>
<dbReference type="EMBL" id="CP051217">
    <property type="protein sequence ID" value="QJB68604.1"/>
    <property type="molecule type" value="Genomic_DNA"/>
</dbReference>
<dbReference type="RefSeq" id="WP_168818446.1">
    <property type="nucleotide sequence ID" value="NZ_CP051217.1"/>
</dbReference>
<keyword evidence="2" id="KW-1185">Reference proteome</keyword>